<dbReference type="InterPro" id="IPR012340">
    <property type="entry name" value="NA-bd_OB-fold"/>
</dbReference>
<feature type="compositionally biased region" description="Basic residues" evidence="1">
    <location>
        <begin position="933"/>
        <end position="947"/>
    </location>
</feature>
<evidence type="ECO:0000259" key="2">
    <source>
        <dbReference type="SMART" id="SM00955"/>
    </source>
</evidence>
<reference evidence="3" key="2">
    <citation type="submission" date="2024-10" db="UniProtKB">
        <authorList>
            <consortium name="EnsemblProtists"/>
        </authorList>
    </citation>
    <scope>IDENTIFICATION</scope>
</reference>
<protein>
    <recommendedName>
        <fullName evidence="2">RNB domain-containing protein</fullName>
    </recommendedName>
</protein>
<dbReference type="Pfam" id="PF00773">
    <property type="entry name" value="RNB"/>
    <property type="match status" value="1"/>
</dbReference>
<dbReference type="RefSeq" id="XP_005761665.1">
    <property type="nucleotide sequence ID" value="XM_005761608.1"/>
</dbReference>
<feature type="compositionally biased region" description="Basic and acidic residues" evidence="1">
    <location>
        <begin position="958"/>
        <end position="967"/>
    </location>
</feature>
<dbReference type="PANTHER" id="PTHR23355">
    <property type="entry name" value="RIBONUCLEASE"/>
    <property type="match status" value="1"/>
</dbReference>
<feature type="region of interest" description="Disordered" evidence="1">
    <location>
        <begin position="369"/>
        <end position="430"/>
    </location>
</feature>
<dbReference type="InterPro" id="IPR050180">
    <property type="entry name" value="RNR_Ribonuclease"/>
</dbReference>
<dbReference type="AlphaFoldDB" id="A0A0D3IDA1"/>
<dbReference type="Proteomes" id="UP000013827">
    <property type="component" value="Unassembled WGS sequence"/>
</dbReference>
<name>A0A0D3IDA1_EMIH1</name>
<dbReference type="KEGG" id="ehx:EMIHUDRAFT_452876"/>
<feature type="compositionally biased region" description="Low complexity" evidence="1">
    <location>
        <begin position="408"/>
        <end position="429"/>
    </location>
</feature>
<dbReference type="Gene3D" id="2.40.50.140">
    <property type="entry name" value="Nucleic acid-binding proteins"/>
    <property type="match status" value="1"/>
</dbReference>
<dbReference type="PaxDb" id="2903-EOD09236"/>
<dbReference type="eggNOG" id="KOG2102">
    <property type="taxonomic scope" value="Eukaryota"/>
</dbReference>
<dbReference type="HOGENOM" id="CLU_306409_0_0_1"/>
<accession>A0A0D3IDA1</accession>
<keyword evidence="4" id="KW-1185">Reference proteome</keyword>
<dbReference type="InterPro" id="IPR001900">
    <property type="entry name" value="RNase_II/R"/>
</dbReference>
<organism evidence="3 4">
    <name type="scientific">Emiliania huxleyi (strain CCMP1516)</name>
    <dbReference type="NCBI Taxonomy" id="280463"/>
    <lineage>
        <taxon>Eukaryota</taxon>
        <taxon>Haptista</taxon>
        <taxon>Haptophyta</taxon>
        <taxon>Prymnesiophyceae</taxon>
        <taxon>Isochrysidales</taxon>
        <taxon>Noelaerhabdaceae</taxon>
        <taxon>Emiliania</taxon>
    </lineage>
</organism>
<dbReference type="Pfam" id="PF17849">
    <property type="entry name" value="OB_Dis3"/>
    <property type="match status" value="1"/>
</dbReference>
<proteinExistence type="predicted"/>
<dbReference type="EnsemblProtists" id="EOD09236">
    <property type="protein sequence ID" value="EOD09236"/>
    <property type="gene ID" value="EMIHUDRAFT_452876"/>
</dbReference>
<dbReference type="PANTHER" id="PTHR23355:SF9">
    <property type="entry name" value="DIS3-LIKE EXONUCLEASE 2"/>
    <property type="match status" value="1"/>
</dbReference>
<reference evidence="4" key="1">
    <citation type="journal article" date="2013" name="Nature">
        <title>Pan genome of the phytoplankton Emiliania underpins its global distribution.</title>
        <authorList>
            <person name="Read B.A."/>
            <person name="Kegel J."/>
            <person name="Klute M.J."/>
            <person name="Kuo A."/>
            <person name="Lefebvre S.C."/>
            <person name="Maumus F."/>
            <person name="Mayer C."/>
            <person name="Miller J."/>
            <person name="Monier A."/>
            <person name="Salamov A."/>
            <person name="Young J."/>
            <person name="Aguilar M."/>
            <person name="Claverie J.M."/>
            <person name="Frickenhaus S."/>
            <person name="Gonzalez K."/>
            <person name="Herman E.K."/>
            <person name="Lin Y.C."/>
            <person name="Napier J."/>
            <person name="Ogata H."/>
            <person name="Sarno A.F."/>
            <person name="Shmutz J."/>
            <person name="Schroeder D."/>
            <person name="de Vargas C."/>
            <person name="Verret F."/>
            <person name="von Dassow P."/>
            <person name="Valentin K."/>
            <person name="Van de Peer Y."/>
            <person name="Wheeler G."/>
            <person name="Dacks J.B."/>
            <person name="Delwiche C.F."/>
            <person name="Dyhrman S.T."/>
            <person name="Glockner G."/>
            <person name="John U."/>
            <person name="Richards T."/>
            <person name="Worden A.Z."/>
            <person name="Zhang X."/>
            <person name="Grigoriev I.V."/>
            <person name="Allen A.E."/>
            <person name="Bidle K."/>
            <person name="Borodovsky M."/>
            <person name="Bowler C."/>
            <person name="Brownlee C."/>
            <person name="Cock J.M."/>
            <person name="Elias M."/>
            <person name="Gladyshev V.N."/>
            <person name="Groth M."/>
            <person name="Guda C."/>
            <person name="Hadaegh A."/>
            <person name="Iglesias-Rodriguez M.D."/>
            <person name="Jenkins J."/>
            <person name="Jones B.M."/>
            <person name="Lawson T."/>
            <person name="Leese F."/>
            <person name="Lindquist E."/>
            <person name="Lobanov A."/>
            <person name="Lomsadze A."/>
            <person name="Malik S.B."/>
            <person name="Marsh M.E."/>
            <person name="Mackinder L."/>
            <person name="Mock T."/>
            <person name="Mueller-Roeber B."/>
            <person name="Pagarete A."/>
            <person name="Parker M."/>
            <person name="Probert I."/>
            <person name="Quesneville H."/>
            <person name="Raines C."/>
            <person name="Rensing S.A."/>
            <person name="Riano-Pachon D.M."/>
            <person name="Richier S."/>
            <person name="Rokitta S."/>
            <person name="Shiraiwa Y."/>
            <person name="Soanes D.M."/>
            <person name="van der Giezen M."/>
            <person name="Wahlund T.M."/>
            <person name="Williams B."/>
            <person name="Wilson W."/>
            <person name="Wolfe G."/>
            <person name="Wurch L.L."/>
        </authorList>
    </citation>
    <scope>NUCLEOTIDE SEQUENCE</scope>
</reference>
<dbReference type="GO" id="GO:0003723">
    <property type="term" value="F:RNA binding"/>
    <property type="evidence" value="ECO:0007669"/>
    <property type="project" value="InterPro"/>
</dbReference>
<dbReference type="GO" id="GO:0000175">
    <property type="term" value="F:3'-5'-RNA exonuclease activity"/>
    <property type="evidence" value="ECO:0007669"/>
    <property type="project" value="TreeGrafter"/>
</dbReference>
<feature type="region of interest" description="Disordered" evidence="1">
    <location>
        <begin position="1"/>
        <end position="28"/>
    </location>
</feature>
<dbReference type="GeneID" id="17255377"/>
<dbReference type="InterPro" id="IPR041505">
    <property type="entry name" value="Dis3_CSD2"/>
</dbReference>
<dbReference type="Gene3D" id="2.40.50.690">
    <property type="match status" value="1"/>
</dbReference>
<sequence length="967" mass="101933">MLARSSKRSPLSRLAVAQQRRGGPLTGSAAALSTSSTWQWLKSLFSPPTPAPVTQASGPSSVAAGAPAAIALQPRGRVTGKLCVAAIDPPPNFDASCAAVARAVAGAETVLLAVCKADLLPQLSPGELESLRRRFERRRPGVSCASAFGESSTRPLAAEVLAQASRGGHSEPLAPLVARLSARPEAVEAGSWRRVPVGVGRKAVLELVGDGGRGGGGEVLGRAEVVFPGGGGGEEEQELAELSAGLLARLYSFMGGHALDVEWAGVGWVSLCAQSPFVVTPLSPAGCIASARRPLYARSAELGGPTYAPYLSEAGLAEGLESGELAKGRLQVTYSNPQNAFVAGGVGQAPAVSLFGRRALNRALHGDEVAEEPVGGRWSSSPPLALPRDGRYPPFELSASCSPGQLAGGHQSSGHQSSGHQSSGHRSGQLVAAKVGSWEVEQTHPSATVVRVLGEAGTAAAESEALLVESDVRLEPFSDEVEACLPPADWSISAREIARRLDLRDAAGVDIFSIDPPGCVDIDDALHLRTLSPGVFEAASRGETFYLVNTRANMIPPRLSEDLCSLHPHVDRLAFSALFTMDERANLLSTTFAKSVIRSAGALSYADAQERLEREGCPEPRTAALQTLGRLAVLLKGRRAASGALFLGVWQRVKFELAPIEEGDASGPMSLPTGMALRKQQAAHSSRLEEAAAHSLIEEFMVLANCAVARRVAEAWPEAALLRLHPQPEESKFAALARALEQQGMPFRASGARELAASLSLGAHELAASLSACTKPGDPHFNHLVRLISTRCIAPAKHSGLAEPTYTHFTSPIRRYADQATVSDAYVVRVAESGVTLLVPEHGFEGYSHLAPPGGASPFRYDKEREELSAGGCRLRMLDRVRVRISVELGPLSKPRLVLAIVEPKLPKGAAAAPRPTAFQEAIAEEAATPRGGPRRGGGKKASRQQRSRGNPRSARRQPAEFRVQRS</sequence>
<dbReference type="STRING" id="2903.R1DEG4"/>
<dbReference type="SMART" id="SM00955">
    <property type="entry name" value="RNB"/>
    <property type="match status" value="1"/>
</dbReference>
<feature type="region of interest" description="Disordered" evidence="1">
    <location>
        <begin position="909"/>
        <end position="967"/>
    </location>
</feature>
<evidence type="ECO:0000313" key="3">
    <source>
        <dbReference type="EnsemblProtists" id="EOD09236"/>
    </source>
</evidence>
<feature type="domain" description="RNB" evidence="2">
    <location>
        <begin position="500"/>
        <end position="824"/>
    </location>
</feature>
<evidence type="ECO:0000313" key="4">
    <source>
        <dbReference type="Proteomes" id="UP000013827"/>
    </source>
</evidence>
<dbReference type="SUPFAM" id="SSF50249">
    <property type="entry name" value="Nucleic acid-binding proteins"/>
    <property type="match status" value="3"/>
</dbReference>
<evidence type="ECO:0000256" key="1">
    <source>
        <dbReference type="SAM" id="MobiDB-lite"/>
    </source>
</evidence>
<dbReference type="GO" id="GO:0006402">
    <property type="term" value="P:mRNA catabolic process"/>
    <property type="evidence" value="ECO:0007669"/>
    <property type="project" value="TreeGrafter"/>
</dbReference>